<dbReference type="InterPro" id="IPR036318">
    <property type="entry name" value="FAD-bd_PCMH-like_sf"/>
</dbReference>
<protein>
    <recommendedName>
        <fullName evidence="3">D-arabinono-1,4-lactone oxidase</fullName>
        <ecNumber evidence="3">1.1.3.37</ecNumber>
    </recommendedName>
    <alternativeName>
        <fullName evidence="5">L-galactono-gamma-lactone oxidase</fullName>
    </alternativeName>
</protein>
<feature type="region of interest" description="Disordered" evidence="6">
    <location>
        <begin position="1"/>
        <end position="20"/>
    </location>
</feature>
<dbReference type="SUPFAM" id="SSF56176">
    <property type="entry name" value="FAD-binding/transporter-associated domain-like"/>
    <property type="match status" value="1"/>
</dbReference>
<proteinExistence type="inferred from homology"/>
<comment type="similarity">
    <text evidence="2">Belongs to the oxygen-dependent FAD-linked oxidoreductase family.</text>
</comment>
<dbReference type="GO" id="GO:0071949">
    <property type="term" value="F:FAD binding"/>
    <property type="evidence" value="ECO:0007669"/>
    <property type="project" value="InterPro"/>
</dbReference>
<evidence type="ECO:0000256" key="5">
    <source>
        <dbReference type="ARBA" id="ARBA00033418"/>
    </source>
</evidence>
<dbReference type="GO" id="GO:0003885">
    <property type="term" value="F:D-arabinono-1,4-lactone oxidase activity"/>
    <property type="evidence" value="ECO:0007669"/>
    <property type="project" value="UniProtKB-EC"/>
</dbReference>
<dbReference type="Gene3D" id="3.30.465.10">
    <property type="match status" value="1"/>
</dbReference>
<gene>
    <name evidence="8" type="ORF">BGZ99_001843</name>
</gene>
<evidence type="ECO:0000256" key="3">
    <source>
        <dbReference type="ARBA" id="ARBA00013136"/>
    </source>
</evidence>
<evidence type="ECO:0000259" key="7">
    <source>
        <dbReference type="PROSITE" id="PS51387"/>
    </source>
</evidence>
<evidence type="ECO:0000313" key="9">
    <source>
        <dbReference type="Proteomes" id="UP000738325"/>
    </source>
</evidence>
<dbReference type="Gene3D" id="3.30.70.2520">
    <property type="match status" value="1"/>
</dbReference>
<organism evidence="8 9">
    <name type="scientific">Dissophora globulifera</name>
    <dbReference type="NCBI Taxonomy" id="979702"/>
    <lineage>
        <taxon>Eukaryota</taxon>
        <taxon>Fungi</taxon>
        <taxon>Fungi incertae sedis</taxon>
        <taxon>Mucoromycota</taxon>
        <taxon>Mortierellomycotina</taxon>
        <taxon>Mortierellomycetes</taxon>
        <taxon>Mortierellales</taxon>
        <taxon>Mortierellaceae</taxon>
        <taxon>Dissophora</taxon>
    </lineage>
</organism>
<reference evidence="8" key="1">
    <citation type="journal article" date="2020" name="Fungal Divers.">
        <title>Resolving the Mortierellaceae phylogeny through synthesis of multi-gene phylogenetics and phylogenomics.</title>
        <authorList>
            <person name="Vandepol N."/>
            <person name="Liber J."/>
            <person name="Desiro A."/>
            <person name="Na H."/>
            <person name="Kennedy M."/>
            <person name="Barry K."/>
            <person name="Grigoriev I.V."/>
            <person name="Miller A.N."/>
            <person name="O'Donnell K."/>
            <person name="Stajich J.E."/>
            <person name="Bonito G."/>
        </authorList>
    </citation>
    <scope>NUCLEOTIDE SEQUENCE</scope>
    <source>
        <strain evidence="8">REB-010B</strain>
    </source>
</reference>
<dbReference type="InterPro" id="IPR016166">
    <property type="entry name" value="FAD-bd_PCMH"/>
</dbReference>
<dbReference type="InterPro" id="IPR016169">
    <property type="entry name" value="FAD-bd_PCMH_sub2"/>
</dbReference>
<dbReference type="PANTHER" id="PTHR43762:SF1">
    <property type="entry name" value="D-ARABINONO-1,4-LACTONE OXIDASE"/>
    <property type="match status" value="1"/>
</dbReference>
<dbReference type="InterPro" id="IPR006094">
    <property type="entry name" value="Oxid_FAD_bind_N"/>
</dbReference>
<accession>A0A9P6V0I8</accession>
<feature type="domain" description="FAD-binding PCMH-type" evidence="7">
    <location>
        <begin position="48"/>
        <end position="224"/>
    </location>
</feature>
<dbReference type="InterPro" id="IPR007173">
    <property type="entry name" value="ALO_C"/>
</dbReference>
<keyword evidence="4" id="KW-0560">Oxidoreductase</keyword>
<evidence type="ECO:0000313" key="8">
    <source>
        <dbReference type="EMBL" id="KAG0329457.1"/>
    </source>
</evidence>
<dbReference type="PANTHER" id="PTHR43762">
    <property type="entry name" value="L-GULONOLACTONE OXIDASE"/>
    <property type="match status" value="1"/>
</dbReference>
<evidence type="ECO:0000256" key="6">
    <source>
        <dbReference type="SAM" id="MobiDB-lite"/>
    </source>
</evidence>
<evidence type="ECO:0000256" key="1">
    <source>
        <dbReference type="ARBA" id="ARBA00005083"/>
    </source>
</evidence>
<dbReference type="EMBL" id="JAAAIP010000015">
    <property type="protein sequence ID" value="KAG0329457.1"/>
    <property type="molecule type" value="Genomic_DNA"/>
</dbReference>
<comment type="pathway">
    <text evidence="1">Cofactor biosynthesis; D-erythroascorbate biosynthesis; dehydro-D-arabinono-1,4-lactone from D-arabinose: step 2/2.</text>
</comment>
<dbReference type="EC" id="1.1.3.37" evidence="3"/>
<feature type="compositionally biased region" description="Polar residues" evidence="6">
    <location>
        <begin position="1"/>
        <end position="15"/>
    </location>
</feature>
<dbReference type="InterPro" id="IPR006093">
    <property type="entry name" value="Oxy_OxRdtase_FAD_BS"/>
</dbReference>
<dbReference type="Gene3D" id="3.30.43.10">
    <property type="entry name" value="Uridine Diphospho-n-acetylenolpyruvylglucosamine Reductase, domain 2"/>
    <property type="match status" value="1"/>
</dbReference>
<keyword evidence="9" id="KW-1185">Reference proteome</keyword>
<evidence type="ECO:0000256" key="4">
    <source>
        <dbReference type="ARBA" id="ARBA00023002"/>
    </source>
</evidence>
<dbReference type="Proteomes" id="UP000738325">
    <property type="component" value="Unassembled WGS sequence"/>
</dbReference>
<dbReference type="PROSITE" id="PS00862">
    <property type="entry name" value="OX2_COVAL_FAD"/>
    <property type="match status" value="1"/>
</dbReference>
<dbReference type="OrthoDB" id="610608at2759"/>
<dbReference type="GO" id="GO:0016020">
    <property type="term" value="C:membrane"/>
    <property type="evidence" value="ECO:0007669"/>
    <property type="project" value="InterPro"/>
</dbReference>
<comment type="caution">
    <text evidence="8">The sequence shown here is derived from an EMBL/GenBank/DDBJ whole genome shotgun (WGS) entry which is preliminary data.</text>
</comment>
<dbReference type="AlphaFoldDB" id="A0A9P6V0I8"/>
<name>A0A9P6V0I8_9FUNG</name>
<dbReference type="Pfam" id="PF04030">
    <property type="entry name" value="ALO"/>
    <property type="match status" value="1"/>
</dbReference>
<dbReference type="InterPro" id="IPR016167">
    <property type="entry name" value="FAD-bd_PCMH_sub1"/>
</dbReference>
<dbReference type="PIRSF" id="PIRSF000136">
    <property type="entry name" value="LGO_GLO"/>
    <property type="match status" value="1"/>
</dbReference>
<sequence length="487" mass="54584">MTKTEQSQVSNQSGVKQPPVKAMVGTPLAVLNGVSFSTDSATNWSKSLSWQPEATFYPRTLEDLQVIVREAKKQNKTVRCSGTGHSWCSTSVTQDFLVSVNSMNKIHKPQQSTEDGQWTVKIEMGVTIEELDVFLRQNDTPLALATNVLIDDVRYGGVLTMGCHGPMFNFRTLSDLITELTIVNAHGDLVTYSENGDPAAFSAACLNLGLLGIIYTATLRVEPMTTRLLMKDLNPTLESVFGNADGGIGLSLKKLALENVDGFQLFHWPFKQFKEPEQNDRVWVKTWKRTNEALSKKEVDPKSVPEVDHPLFKTFAVGEQVLDTPDALHYEMGGGGSTATIVGVAIKVDEDFKNIAEAFTELNWAFSTSSPERRLTILEMRFVKASNKLMSPMYDEDSNAIYCMMSLYAISGTPGFKEYSKGIAENWIKKYNGIPHWPKEWEHISNVVPHIREQYGDRIDTFNKVRKVQDPNDMFVNDVWRSVLYGN</sequence>
<dbReference type="InterPro" id="IPR010031">
    <property type="entry name" value="FAD_lactone_oxidase-like"/>
</dbReference>
<dbReference type="Pfam" id="PF01565">
    <property type="entry name" value="FAD_binding_4"/>
    <property type="match status" value="1"/>
</dbReference>
<evidence type="ECO:0000256" key="2">
    <source>
        <dbReference type="ARBA" id="ARBA00005466"/>
    </source>
</evidence>
<dbReference type="PROSITE" id="PS51387">
    <property type="entry name" value="FAD_PCMH"/>
    <property type="match status" value="1"/>
</dbReference>